<feature type="compositionally biased region" description="Polar residues" evidence="1">
    <location>
        <begin position="201"/>
        <end position="211"/>
    </location>
</feature>
<keyword evidence="4" id="KW-1185">Reference proteome</keyword>
<feature type="signal peptide" evidence="2">
    <location>
        <begin position="1"/>
        <end position="17"/>
    </location>
</feature>
<evidence type="ECO:0000256" key="1">
    <source>
        <dbReference type="SAM" id="MobiDB-lite"/>
    </source>
</evidence>
<organism evidence="3 4">
    <name type="scientific">Melipona bicolor</name>
    <dbReference type="NCBI Taxonomy" id="60889"/>
    <lineage>
        <taxon>Eukaryota</taxon>
        <taxon>Metazoa</taxon>
        <taxon>Ecdysozoa</taxon>
        <taxon>Arthropoda</taxon>
        <taxon>Hexapoda</taxon>
        <taxon>Insecta</taxon>
        <taxon>Pterygota</taxon>
        <taxon>Neoptera</taxon>
        <taxon>Endopterygota</taxon>
        <taxon>Hymenoptera</taxon>
        <taxon>Apocrita</taxon>
        <taxon>Aculeata</taxon>
        <taxon>Apoidea</taxon>
        <taxon>Anthophila</taxon>
        <taxon>Apidae</taxon>
        <taxon>Melipona</taxon>
    </lineage>
</organism>
<evidence type="ECO:0000313" key="4">
    <source>
        <dbReference type="Proteomes" id="UP001177670"/>
    </source>
</evidence>
<keyword evidence="2" id="KW-0732">Signal</keyword>
<proteinExistence type="predicted"/>
<dbReference type="Proteomes" id="UP001177670">
    <property type="component" value="Unassembled WGS sequence"/>
</dbReference>
<gene>
    <name evidence="3" type="ORF">K0M31_017241</name>
</gene>
<evidence type="ECO:0000256" key="2">
    <source>
        <dbReference type="SAM" id="SignalP"/>
    </source>
</evidence>
<feature type="chain" id="PRO_5041364988" evidence="2">
    <location>
        <begin position="18"/>
        <end position="265"/>
    </location>
</feature>
<dbReference type="AlphaFoldDB" id="A0AA40G4I2"/>
<name>A0AA40G4I2_9HYME</name>
<accession>A0AA40G4I2</accession>
<dbReference type="EMBL" id="JAHYIQ010000006">
    <property type="protein sequence ID" value="KAK1130936.1"/>
    <property type="molecule type" value="Genomic_DNA"/>
</dbReference>
<feature type="region of interest" description="Disordered" evidence="1">
    <location>
        <begin position="201"/>
        <end position="265"/>
    </location>
</feature>
<sequence>MATFFLLCCVTVTIAAAEDDGWAWKDGDEQKSNVDRTSYRYQVNENLEDLGHDRPFIGFGPQNTGPYGPNGRPIVPPSYPGNKEVLVGPGGPTGIIKRPPYAGSVDGGDLGTGFVPPWVKDDPRYREYDTCRCRYSFNCPSAGLKFGSCSKDKKYCCFNSRRYPALVSGQYGPGHYPSYPSAPNKYGPAAFVQSPNYYGNRRPQGSFTSANRYPGNYHFPGVNPNPYPRPHGNPYQLDYDYNDSDFHARSARQNQTGSASADEKA</sequence>
<evidence type="ECO:0000313" key="3">
    <source>
        <dbReference type="EMBL" id="KAK1130936.1"/>
    </source>
</evidence>
<protein>
    <submittedName>
        <fullName evidence="3">Uncharacterized protein</fullName>
    </submittedName>
</protein>
<reference evidence="3" key="1">
    <citation type="submission" date="2021-10" db="EMBL/GenBank/DDBJ databases">
        <title>Melipona bicolor Genome sequencing and assembly.</title>
        <authorList>
            <person name="Araujo N.S."/>
            <person name="Arias M.C."/>
        </authorList>
    </citation>
    <scope>NUCLEOTIDE SEQUENCE</scope>
    <source>
        <strain evidence="3">USP_2M_L1-L4_2017</strain>
        <tissue evidence="3">Whole body</tissue>
    </source>
</reference>
<comment type="caution">
    <text evidence="3">The sequence shown here is derived from an EMBL/GenBank/DDBJ whole genome shotgun (WGS) entry which is preliminary data.</text>
</comment>